<keyword evidence="5" id="KW-0732">Signal</keyword>
<evidence type="ECO:0000256" key="7">
    <source>
        <dbReference type="ARBA" id="ARBA00023237"/>
    </source>
</evidence>
<reference evidence="8" key="1">
    <citation type="submission" date="2017-05" db="UniProtKB">
        <authorList>
            <consortium name="EnsemblMetazoa"/>
        </authorList>
    </citation>
    <scope>IDENTIFICATION</scope>
</reference>
<dbReference type="GO" id="GO:0005576">
    <property type="term" value="C:extracellular region"/>
    <property type="evidence" value="ECO:0007669"/>
    <property type="project" value="UniProtKB-SubCell"/>
</dbReference>
<dbReference type="AlphaFoldDB" id="A0A1X7SKF2"/>
<evidence type="ECO:0000256" key="6">
    <source>
        <dbReference type="ARBA" id="ARBA00023136"/>
    </source>
</evidence>
<proteinExistence type="predicted"/>
<organism evidence="8">
    <name type="scientific">Amphimedon queenslandica</name>
    <name type="common">Sponge</name>
    <dbReference type="NCBI Taxonomy" id="400682"/>
    <lineage>
        <taxon>Eukaryota</taxon>
        <taxon>Metazoa</taxon>
        <taxon>Porifera</taxon>
        <taxon>Demospongiae</taxon>
        <taxon>Heteroscleromorpha</taxon>
        <taxon>Haplosclerida</taxon>
        <taxon>Niphatidae</taxon>
        <taxon>Amphimedon</taxon>
    </lineage>
</organism>
<evidence type="ECO:0000256" key="4">
    <source>
        <dbReference type="ARBA" id="ARBA00022525"/>
    </source>
</evidence>
<evidence type="ECO:0000313" key="8">
    <source>
        <dbReference type="EnsemblMetazoa" id="Aqu2.1.02604_001"/>
    </source>
</evidence>
<evidence type="ECO:0000256" key="5">
    <source>
        <dbReference type="ARBA" id="ARBA00022729"/>
    </source>
</evidence>
<evidence type="ECO:0000256" key="2">
    <source>
        <dbReference type="ARBA" id="ARBA00004442"/>
    </source>
</evidence>
<dbReference type="EnsemblMetazoa" id="Aqu2.1.02604_001">
    <property type="protein sequence ID" value="Aqu2.1.02604_001"/>
    <property type="gene ID" value="Aqu2.1.02604"/>
</dbReference>
<keyword evidence="7" id="KW-0998">Cell outer membrane</keyword>
<evidence type="ECO:0000256" key="1">
    <source>
        <dbReference type="ARBA" id="ARBA00004196"/>
    </source>
</evidence>
<protein>
    <recommendedName>
        <fullName evidence="9">Right handed beta helix domain-containing protein</fullName>
    </recommendedName>
</protein>
<dbReference type="InParanoid" id="A0A1X7SKF2"/>
<comment type="subcellular location">
    <subcellularLocation>
        <location evidence="1">Cell envelope</location>
    </subcellularLocation>
    <subcellularLocation>
        <location evidence="2">Cell outer membrane</location>
    </subcellularLocation>
    <subcellularLocation>
        <location evidence="3">Secreted</location>
    </subcellularLocation>
</comment>
<accession>A0A1X7SKF2</accession>
<sequence>MPKSKLILILDSGGAISVTFPRSPIHSKKGYKLNLRNCTFVYNEAQFGGALALQIPYYNIINHPASNEVACHFCFFYGNKAEVGGAVNINGNIQKQRLLFNTAIRFDYCQFENNIYTALPIGHSSINHSMSIKAVLFAVNVAVDFHNVSFSNNIGTALYLVNSIAHFLGHTKFMNNVGDTGGAIFLSDYSIINAYGHSNMLFSNNTATIGGAICVMQSPTYQFYKSSCFIYRDYEKNFTFINNNASSELGHDIFMSSLESCLEVYDFNKSAIFIDFHFFPNQTARVSTGPTKLGADSQEGPYPGLPYTLVVTEWDEL</sequence>
<keyword evidence="4" id="KW-0964">Secreted</keyword>
<evidence type="ECO:0000256" key="3">
    <source>
        <dbReference type="ARBA" id="ARBA00004613"/>
    </source>
</evidence>
<name>A0A1X7SKF2_AMPQE</name>
<dbReference type="InterPro" id="IPR003368">
    <property type="entry name" value="POMP_repeat"/>
</dbReference>
<evidence type="ECO:0008006" key="9">
    <source>
        <dbReference type="Google" id="ProtNLM"/>
    </source>
</evidence>
<dbReference type="NCBIfam" id="TIGR01376">
    <property type="entry name" value="POMP_repeat"/>
    <property type="match status" value="1"/>
</dbReference>
<keyword evidence="6" id="KW-0472">Membrane</keyword>